<dbReference type="Pfam" id="PF04023">
    <property type="entry name" value="FeoA"/>
    <property type="match status" value="1"/>
</dbReference>
<comment type="caution">
    <text evidence="3">The sequence shown here is derived from an EMBL/GenBank/DDBJ whole genome shotgun (WGS) entry which is preliminary data.</text>
</comment>
<dbReference type="InterPro" id="IPR038157">
    <property type="entry name" value="FeoA_core_dom"/>
</dbReference>
<protein>
    <submittedName>
        <fullName evidence="3">Ferrous iron transport protein A</fullName>
    </submittedName>
</protein>
<keyword evidence="1" id="KW-0408">Iron</keyword>
<gene>
    <name evidence="3" type="ORF">IAB05_02170</name>
</gene>
<dbReference type="SUPFAM" id="SSF50037">
    <property type="entry name" value="C-terminal domain of transcriptional repressors"/>
    <property type="match status" value="1"/>
</dbReference>
<evidence type="ECO:0000259" key="2">
    <source>
        <dbReference type="SMART" id="SM00899"/>
    </source>
</evidence>
<dbReference type="SMART" id="SM00899">
    <property type="entry name" value="FeoA"/>
    <property type="match status" value="1"/>
</dbReference>
<proteinExistence type="predicted"/>
<organism evidence="3 4">
    <name type="scientific">Candidatus Stercoripulliclostridium merdigallinarum</name>
    <dbReference type="NCBI Taxonomy" id="2840951"/>
    <lineage>
        <taxon>Bacteria</taxon>
        <taxon>Bacillati</taxon>
        <taxon>Bacillota</taxon>
        <taxon>Clostridia</taxon>
        <taxon>Eubacteriales</taxon>
        <taxon>Candidatus Stercoripulliclostridium</taxon>
    </lineage>
</organism>
<name>A0A9D1MH87_9FIRM</name>
<feature type="domain" description="Ferrous iron transporter FeoA-like" evidence="2">
    <location>
        <begin position="1"/>
        <end position="70"/>
    </location>
</feature>
<dbReference type="InterPro" id="IPR008988">
    <property type="entry name" value="Transcriptional_repressor_C"/>
</dbReference>
<evidence type="ECO:0000313" key="4">
    <source>
        <dbReference type="Proteomes" id="UP000824094"/>
    </source>
</evidence>
<dbReference type="Gene3D" id="2.30.30.90">
    <property type="match status" value="1"/>
</dbReference>
<dbReference type="InterPro" id="IPR007167">
    <property type="entry name" value="Fe-transptr_FeoA-like"/>
</dbReference>
<dbReference type="Proteomes" id="UP000824094">
    <property type="component" value="Unassembled WGS sequence"/>
</dbReference>
<reference evidence="3" key="2">
    <citation type="journal article" date="2021" name="PeerJ">
        <title>Extensive microbial diversity within the chicken gut microbiome revealed by metagenomics and culture.</title>
        <authorList>
            <person name="Gilroy R."/>
            <person name="Ravi A."/>
            <person name="Getino M."/>
            <person name="Pursley I."/>
            <person name="Horton D.L."/>
            <person name="Alikhan N.F."/>
            <person name="Baker D."/>
            <person name="Gharbi K."/>
            <person name="Hall N."/>
            <person name="Watson M."/>
            <person name="Adriaenssens E.M."/>
            <person name="Foster-Nyarko E."/>
            <person name="Jarju S."/>
            <person name="Secka A."/>
            <person name="Antonio M."/>
            <person name="Oren A."/>
            <person name="Chaudhuri R.R."/>
            <person name="La Ragione R."/>
            <person name="Hildebrand F."/>
            <person name="Pallen M.J."/>
        </authorList>
    </citation>
    <scope>NUCLEOTIDE SEQUENCE</scope>
    <source>
        <strain evidence="3">18911</strain>
    </source>
</reference>
<dbReference type="EMBL" id="DVNF01000068">
    <property type="protein sequence ID" value="HIU60180.1"/>
    <property type="molecule type" value="Genomic_DNA"/>
</dbReference>
<dbReference type="AlphaFoldDB" id="A0A9D1MH87"/>
<accession>A0A9D1MH87</accession>
<dbReference type="GO" id="GO:0046914">
    <property type="term" value="F:transition metal ion binding"/>
    <property type="evidence" value="ECO:0007669"/>
    <property type="project" value="InterPro"/>
</dbReference>
<evidence type="ECO:0000313" key="3">
    <source>
        <dbReference type="EMBL" id="HIU60180.1"/>
    </source>
</evidence>
<reference evidence="3" key="1">
    <citation type="submission" date="2020-10" db="EMBL/GenBank/DDBJ databases">
        <authorList>
            <person name="Gilroy R."/>
        </authorList>
    </citation>
    <scope>NUCLEOTIDE SEQUENCE</scope>
    <source>
        <strain evidence="3">18911</strain>
    </source>
</reference>
<evidence type="ECO:0000256" key="1">
    <source>
        <dbReference type="ARBA" id="ARBA00023004"/>
    </source>
</evidence>
<sequence>MPLIFAPVERALKVIKIMADDKTKKHLENLGITINSELQILNSGSSVIVLIKATRLALDSGLASKIFVVQA</sequence>